<protein>
    <recommendedName>
        <fullName evidence="3">Polymer-forming protein</fullName>
    </recommendedName>
</protein>
<name>A0A1I5EW14_9FIRM</name>
<dbReference type="Proteomes" id="UP000198806">
    <property type="component" value="Unassembled WGS sequence"/>
</dbReference>
<reference evidence="1 2" key="1">
    <citation type="submission" date="2016-10" db="EMBL/GenBank/DDBJ databases">
        <authorList>
            <person name="de Groot N.N."/>
        </authorList>
    </citation>
    <scope>NUCLEOTIDE SEQUENCE [LARGE SCALE GENOMIC DNA]</scope>
    <source>
        <strain evidence="1 2">DSM 1283</strain>
    </source>
</reference>
<sequence length="259" mass="28383">MKEGRKISIIILSKVEENKLRKDTTKLFFQPDISGGITSLNDVEWVLNMRNITIEGLGKISGGEYDIISVEGVGDLTGDIKASKLMVEGVLKCNGSVESDEMNIEGVITLNKSVRVKDLKIEGVVNQKKEKIEADYIYCEGVLNSEGEISADKIEVEGYISAPEIYGEYIKIVNYKHLLDRDVHFNIFGFGFHNRKGKGRSSVDLMEATTIELSNVKAGSVRGNNVTIGANCVIEEVECDGNLSIDPSAKVGKVNGQAY</sequence>
<proteinExistence type="predicted"/>
<dbReference type="AlphaFoldDB" id="A0A1I5EW14"/>
<dbReference type="RefSeq" id="WP_091685917.1">
    <property type="nucleotide sequence ID" value="NZ_BAABFM010000085.1"/>
</dbReference>
<keyword evidence="2" id="KW-1185">Reference proteome</keyword>
<accession>A0A1I5EW14</accession>
<gene>
    <name evidence="1" type="ORF">SAMN04489757_11126</name>
</gene>
<evidence type="ECO:0008006" key="3">
    <source>
        <dbReference type="Google" id="ProtNLM"/>
    </source>
</evidence>
<organism evidence="1 2">
    <name type="scientific">Anaerocolumna aminovalerica</name>
    <dbReference type="NCBI Taxonomy" id="1527"/>
    <lineage>
        <taxon>Bacteria</taxon>
        <taxon>Bacillati</taxon>
        <taxon>Bacillota</taxon>
        <taxon>Clostridia</taxon>
        <taxon>Lachnospirales</taxon>
        <taxon>Lachnospiraceae</taxon>
        <taxon>Anaerocolumna</taxon>
    </lineage>
</organism>
<evidence type="ECO:0000313" key="1">
    <source>
        <dbReference type="EMBL" id="SFO15576.1"/>
    </source>
</evidence>
<evidence type="ECO:0000313" key="2">
    <source>
        <dbReference type="Proteomes" id="UP000198806"/>
    </source>
</evidence>
<dbReference type="OrthoDB" id="1730007at2"/>
<dbReference type="EMBL" id="FOWD01000011">
    <property type="protein sequence ID" value="SFO15576.1"/>
    <property type="molecule type" value="Genomic_DNA"/>
</dbReference>
<dbReference type="STRING" id="1527.SAMN04489757_11126"/>